<dbReference type="OrthoDB" id="9810935at2"/>
<dbReference type="InterPro" id="IPR036291">
    <property type="entry name" value="NAD(P)-bd_dom_sf"/>
</dbReference>
<name>A0A090D2R6_9BACT</name>
<dbReference type="SUPFAM" id="SSF51735">
    <property type="entry name" value="NAD(P)-binding Rossmann-fold domains"/>
    <property type="match status" value="1"/>
</dbReference>
<proteinExistence type="predicted"/>
<keyword evidence="2" id="KW-1185">Reference proteome</keyword>
<dbReference type="AlphaFoldDB" id="A0A090D2R6"/>
<reference evidence="1" key="2">
    <citation type="submission" date="2014-09" db="EMBL/GenBank/DDBJ databases">
        <title>Criblamydia sequanensis harbors a mega-plasmid encoding arsenite resistance.</title>
        <authorList>
            <person name="Bertelli C."/>
            <person name="Goesmann A."/>
            <person name="Greub G."/>
        </authorList>
    </citation>
    <scope>NUCLEOTIDE SEQUENCE [LARGE SCALE GENOMIC DNA]</scope>
    <source>
        <strain evidence="1">CRIB-18</strain>
    </source>
</reference>
<dbReference type="RefSeq" id="WP_053332004.1">
    <property type="nucleotide sequence ID" value="NZ_CCEJ010000010.1"/>
</dbReference>
<dbReference type="Pfam" id="PF00106">
    <property type="entry name" value="adh_short"/>
    <property type="match status" value="1"/>
</dbReference>
<dbReference type="EMBL" id="CCEJ010000010">
    <property type="protein sequence ID" value="CDR34865.1"/>
    <property type="molecule type" value="Genomic_DNA"/>
</dbReference>
<dbReference type="eggNOG" id="COG1028">
    <property type="taxonomic scope" value="Bacteria"/>
</dbReference>
<dbReference type="InterPro" id="IPR051935">
    <property type="entry name" value="HSDL2"/>
</dbReference>
<reference evidence="1" key="1">
    <citation type="submission" date="2013-12" db="EMBL/GenBank/DDBJ databases">
        <authorList>
            <person name="Linke B."/>
        </authorList>
    </citation>
    <scope>NUCLEOTIDE SEQUENCE [LARGE SCALE GENOMIC DNA]</scope>
    <source>
        <strain evidence="1">CRIB-18</strain>
    </source>
</reference>
<dbReference type="STRING" id="1437425.CSEC_2059"/>
<dbReference type="InterPro" id="IPR002347">
    <property type="entry name" value="SDR_fam"/>
</dbReference>
<organism evidence="1 2">
    <name type="scientific">Candidatus Criblamydia sequanensis CRIB-18</name>
    <dbReference type="NCBI Taxonomy" id="1437425"/>
    <lineage>
        <taxon>Bacteria</taxon>
        <taxon>Pseudomonadati</taxon>
        <taxon>Chlamydiota</taxon>
        <taxon>Chlamydiia</taxon>
        <taxon>Parachlamydiales</taxon>
        <taxon>Candidatus Criblamydiaceae</taxon>
        <taxon>Candidatus Criblamydia</taxon>
    </lineage>
</organism>
<dbReference type="Proteomes" id="UP000031552">
    <property type="component" value="Unassembled WGS sequence"/>
</dbReference>
<evidence type="ECO:0000313" key="1">
    <source>
        <dbReference type="EMBL" id="CDR34865.1"/>
    </source>
</evidence>
<sequence length="292" mass="32315">MTALKDRNKTKTILITGGCQGIGQAIAYRFGAEGFNIVLASKDTPDKVKETVDGVIKAGGYALPCDSDVRDYQELENLVLKAVEQFGSLDILVNNTSAPCFNDTLHTSPEEYDLAQSTSVRAAFFLSKLCYPYLKEGTNSHIINISPPLNLEEEWLRDYLPFALGKYGMSLCTKGMAAEFRVSGIAVNSLWPQTNIATPRLKEHLSRDVYAGSRLPSIMADAAYALSQRTFKEASGQFFIDETLLRETGVTDFSHYAVDPNRPLVQTLFLPLKDGMMPISRELFQCKKISST</sequence>
<protein>
    <submittedName>
        <fullName evidence="1">Short-chain dehydrogenase/reductase</fullName>
    </submittedName>
</protein>
<evidence type="ECO:0000313" key="2">
    <source>
        <dbReference type="Proteomes" id="UP000031552"/>
    </source>
</evidence>
<gene>
    <name evidence="1" type="ORF">CSEC_2059</name>
</gene>
<accession>A0A090D2R6</accession>
<dbReference type="Gene3D" id="3.40.50.720">
    <property type="entry name" value="NAD(P)-binding Rossmann-like Domain"/>
    <property type="match status" value="1"/>
</dbReference>
<comment type="caution">
    <text evidence="1">The sequence shown here is derived from an EMBL/GenBank/DDBJ whole genome shotgun (WGS) entry which is preliminary data.</text>
</comment>
<dbReference type="PRINTS" id="PR00081">
    <property type="entry name" value="GDHRDH"/>
</dbReference>
<dbReference type="PANTHER" id="PTHR42808:SF3">
    <property type="entry name" value="HYDROXYSTEROID DEHYDROGENASE-LIKE PROTEIN 2"/>
    <property type="match status" value="1"/>
</dbReference>
<dbReference type="NCBIfam" id="NF006133">
    <property type="entry name" value="PRK08278.1"/>
    <property type="match status" value="1"/>
</dbReference>
<dbReference type="PANTHER" id="PTHR42808">
    <property type="entry name" value="HYDROXYSTEROID DEHYDROGENASE-LIKE PROTEIN 2"/>
    <property type="match status" value="1"/>
</dbReference>